<dbReference type="InterPro" id="IPR003673">
    <property type="entry name" value="CoA-Trfase_fam_III"/>
</dbReference>
<dbReference type="AlphaFoldDB" id="C2E2V4"/>
<dbReference type="PATRIC" id="fig|525330.7.peg.1205"/>
<comment type="caution">
    <text evidence="2">The sequence shown here is derived from an EMBL/GenBank/DDBJ whole genome shotgun (WGS) entry which is preliminary data.</text>
</comment>
<evidence type="ECO:0000313" key="3">
    <source>
        <dbReference type="Proteomes" id="UP000003491"/>
    </source>
</evidence>
<organism evidence="2 3">
    <name type="scientific">Lactobacillus johnsonii ATCC 33200</name>
    <dbReference type="NCBI Taxonomy" id="525330"/>
    <lineage>
        <taxon>Bacteria</taxon>
        <taxon>Bacillati</taxon>
        <taxon>Bacillota</taxon>
        <taxon>Bacilli</taxon>
        <taxon>Lactobacillales</taxon>
        <taxon>Lactobacillaceae</taxon>
        <taxon>Lactobacillus</taxon>
    </lineage>
</organism>
<name>C2E2V4_LACJH</name>
<evidence type="ECO:0000313" key="2">
    <source>
        <dbReference type="EMBL" id="EEJ60664.1"/>
    </source>
</evidence>
<protein>
    <submittedName>
        <fullName evidence="2">CoA-transferase family III protein</fullName>
        <ecNumber evidence="2">2.8.3.16</ecNumber>
    </submittedName>
</protein>
<dbReference type="GO" id="GO:0033608">
    <property type="term" value="F:formyl-CoA transferase activity"/>
    <property type="evidence" value="ECO:0007669"/>
    <property type="project" value="UniProtKB-EC"/>
</dbReference>
<reference evidence="2 3" key="1">
    <citation type="submission" date="2009-01" db="EMBL/GenBank/DDBJ databases">
        <authorList>
            <person name="Qin X."/>
            <person name="Bachman B."/>
            <person name="Battles P."/>
            <person name="Bell A."/>
            <person name="Bess C."/>
            <person name="Bickham C."/>
            <person name="Chaboub L."/>
            <person name="Chen D."/>
            <person name="Coyle M."/>
            <person name="Deiros D.R."/>
            <person name="Dinh H."/>
            <person name="Forbes L."/>
            <person name="Fowler G."/>
            <person name="Francisco L."/>
            <person name="Fu Q."/>
            <person name="Gubbala S."/>
            <person name="Hale W."/>
            <person name="Han Y."/>
            <person name="Hemphill L."/>
            <person name="Highlander S.K."/>
            <person name="Hirani K."/>
            <person name="Hogues M."/>
            <person name="Jackson L."/>
            <person name="Jakkamsetti A."/>
            <person name="Javaid M."/>
            <person name="Jiang H."/>
            <person name="Korchina V."/>
            <person name="Kovar C."/>
            <person name="Lara F."/>
            <person name="Lee S."/>
            <person name="Mata R."/>
            <person name="Mathew T."/>
            <person name="Moen C."/>
            <person name="Morales K."/>
            <person name="Munidasa M."/>
            <person name="Nazareth L."/>
            <person name="Ngo R."/>
            <person name="Nguyen L."/>
            <person name="Okwuonu G."/>
            <person name="Ongeri F."/>
            <person name="Patil S."/>
            <person name="Petrosino J."/>
            <person name="Pham C."/>
            <person name="Pham P."/>
            <person name="Pu L.-L."/>
            <person name="Puazo M."/>
            <person name="Raj R."/>
            <person name="Reid J."/>
            <person name="Rouhana J."/>
            <person name="Saada N."/>
            <person name="Shang Y."/>
            <person name="Simmons D."/>
            <person name="Thornton R."/>
            <person name="Warren J."/>
            <person name="Weissenberger G."/>
            <person name="Zhang J."/>
            <person name="Zhang L."/>
            <person name="Zhou C."/>
            <person name="Zhu D."/>
            <person name="Muzny D."/>
            <person name="Worley K."/>
            <person name="Gibbs R."/>
        </authorList>
    </citation>
    <scope>NUCLEOTIDE SEQUENCE [LARGE SCALE GENOMIC DNA]</scope>
    <source>
        <strain evidence="2 3">ATCC 33200</strain>
    </source>
</reference>
<dbReference type="InterPro" id="IPR050483">
    <property type="entry name" value="CoA-transferase_III_domain"/>
</dbReference>
<dbReference type="EMBL" id="ACGR01000021">
    <property type="protein sequence ID" value="EEJ60664.1"/>
    <property type="molecule type" value="Genomic_DNA"/>
</dbReference>
<dbReference type="InterPro" id="IPR023606">
    <property type="entry name" value="CoA-Trfase_III_dom_1_sf"/>
</dbReference>
<accession>C2E2V4</accession>
<dbReference type="EC" id="2.8.3.16" evidence="2"/>
<gene>
    <name evidence="2" type="primary">frc</name>
    <name evidence="2" type="ORF">HMPREF0528_0078</name>
</gene>
<dbReference type="SUPFAM" id="SSF89796">
    <property type="entry name" value="CoA-transferase family III (CaiB/BaiF)"/>
    <property type="match status" value="1"/>
</dbReference>
<proteinExistence type="predicted"/>
<keyword evidence="1 2" id="KW-0808">Transferase</keyword>
<evidence type="ECO:0000256" key="1">
    <source>
        <dbReference type="ARBA" id="ARBA00022679"/>
    </source>
</evidence>
<dbReference type="PANTHER" id="PTHR48207:SF3">
    <property type="entry name" value="SUCCINATE--HYDROXYMETHYLGLUTARATE COA-TRANSFERASE"/>
    <property type="match status" value="1"/>
</dbReference>
<sequence>MSEPNYPHLDKNKPYPLAGILVIDFTHVLSGPTCSRMLADAGARVIHVERKTGDDTRHMGPYLADGSSEYFRICNTGKESIALDLKNAQDHALAEKMIAKADVVVENFRPGVMARLGFDPEEMVKKYPKLIFASISGFGQYGPWAKQAAYDTIIQAISGLMDATGEPNGKPTRVGTSVSDVVAGIMGYSAITTALYAREQTGKGTTIDVSMLDSTFSLMVQDLMLVLGPHEVPHRIGNRHPDMYPFDTFDCQDQPIAICCGDEVLGSPLKYGTWNSYGLQKDAPKLNEQGEQIRKEFE</sequence>
<dbReference type="PANTHER" id="PTHR48207">
    <property type="entry name" value="SUCCINATE--HYDROXYMETHYLGLUTARATE COA-TRANSFERASE"/>
    <property type="match status" value="1"/>
</dbReference>
<dbReference type="Gene3D" id="3.40.50.10540">
    <property type="entry name" value="Crotonobetainyl-coa:carnitine coa-transferase, domain 1"/>
    <property type="match status" value="1"/>
</dbReference>
<dbReference type="RefSeq" id="WP_004895710.1">
    <property type="nucleotide sequence ID" value="NZ_AZCY01000005.1"/>
</dbReference>
<dbReference type="Pfam" id="PF02515">
    <property type="entry name" value="CoA_transf_3"/>
    <property type="match status" value="1"/>
</dbReference>
<dbReference type="Proteomes" id="UP000003491">
    <property type="component" value="Unassembled WGS sequence"/>
</dbReference>
<dbReference type="HOGENOM" id="CLU_033975_4_0_9"/>